<dbReference type="InterPro" id="IPR039090">
    <property type="entry name" value="CD7"/>
</dbReference>
<keyword evidence="1" id="KW-1133">Transmembrane helix</keyword>
<dbReference type="PANTHER" id="PTHR15343">
    <property type="entry name" value="CD7"/>
    <property type="match status" value="1"/>
</dbReference>
<dbReference type="InterPro" id="IPR013106">
    <property type="entry name" value="Ig_V-set"/>
</dbReference>
<sequence length="198" mass="22747">MQKMCKFRMQVCTDSKVNEFSTPPKSFTKTHFVTFVQDESFRNLETNGEEEPGVIIAEEGEPVNITCKFHQEINRALRLNRTLRKPMEVLYVAVWEKRKKEALEYANRTEYFELNNTVTIMLQQVKVDDSDVYMCKGLMLTEGEPTETDSRSIMLAVKAASDNKSRSNSSYLWMLSALIVQSILLVAVLAFCILLPEN</sequence>
<keyword evidence="4" id="KW-1185">Reference proteome</keyword>
<name>A0A9Q0XII4_9SAUR</name>
<proteinExistence type="predicted"/>
<dbReference type="OrthoDB" id="9899013at2759"/>
<comment type="caution">
    <text evidence="3">The sequence shown here is derived from an EMBL/GenBank/DDBJ whole genome shotgun (WGS) entry which is preliminary data.</text>
</comment>
<evidence type="ECO:0000313" key="4">
    <source>
        <dbReference type="Proteomes" id="UP001142489"/>
    </source>
</evidence>
<dbReference type="Pfam" id="PF07686">
    <property type="entry name" value="V-set"/>
    <property type="match status" value="1"/>
</dbReference>
<protein>
    <recommendedName>
        <fullName evidence="2">Immunoglobulin V-set domain-containing protein</fullName>
    </recommendedName>
</protein>
<evidence type="ECO:0000256" key="1">
    <source>
        <dbReference type="SAM" id="Phobius"/>
    </source>
</evidence>
<dbReference type="AlphaFoldDB" id="A0A9Q0XII4"/>
<dbReference type="PANTHER" id="PTHR15343:SF0">
    <property type="entry name" value="T-CELL ANTIGEN CD7"/>
    <property type="match status" value="1"/>
</dbReference>
<gene>
    <name evidence="3" type="ORF">JRQ81_002247</name>
</gene>
<dbReference type="GO" id="GO:0038023">
    <property type="term" value="F:signaling receptor activity"/>
    <property type="evidence" value="ECO:0007669"/>
    <property type="project" value="InterPro"/>
</dbReference>
<dbReference type="GO" id="GO:0002250">
    <property type="term" value="P:adaptive immune response"/>
    <property type="evidence" value="ECO:0007669"/>
    <property type="project" value="InterPro"/>
</dbReference>
<feature type="non-terminal residue" evidence="3">
    <location>
        <position position="1"/>
    </location>
</feature>
<feature type="transmembrane region" description="Helical" evidence="1">
    <location>
        <begin position="171"/>
        <end position="196"/>
    </location>
</feature>
<keyword evidence="1" id="KW-0812">Transmembrane</keyword>
<organism evidence="3 4">
    <name type="scientific">Phrynocephalus forsythii</name>
    <dbReference type="NCBI Taxonomy" id="171643"/>
    <lineage>
        <taxon>Eukaryota</taxon>
        <taxon>Metazoa</taxon>
        <taxon>Chordata</taxon>
        <taxon>Craniata</taxon>
        <taxon>Vertebrata</taxon>
        <taxon>Euteleostomi</taxon>
        <taxon>Lepidosauria</taxon>
        <taxon>Squamata</taxon>
        <taxon>Bifurcata</taxon>
        <taxon>Unidentata</taxon>
        <taxon>Episquamata</taxon>
        <taxon>Toxicofera</taxon>
        <taxon>Iguania</taxon>
        <taxon>Acrodonta</taxon>
        <taxon>Agamidae</taxon>
        <taxon>Agaminae</taxon>
        <taxon>Phrynocephalus</taxon>
    </lineage>
</organism>
<dbReference type="InterPro" id="IPR013783">
    <property type="entry name" value="Ig-like_fold"/>
</dbReference>
<dbReference type="GO" id="GO:0016020">
    <property type="term" value="C:membrane"/>
    <property type="evidence" value="ECO:0007669"/>
    <property type="project" value="InterPro"/>
</dbReference>
<feature type="domain" description="Immunoglobulin V-set" evidence="2">
    <location>
        <begin position="51"/>
        <end position="140"/>
    </location>
</feature>
<dbReference type="Gene3D" id="2.60.40.10">
    <property type="entry name" value="Immunoglobulins"/>
    <property type="match status" value="1"/>
</dbReference>
<dbReference type="SUPFAM" id="SSF48726">
    <property type="entry name" value="Immunoglobulin"/>
    <property type="match status" value="1"/>
</dbReference>
<dbReference type="Proteomes" id="UP001142489">
    <property type="component" value="Unassembled WGS sequence"/>
</dbReference>
<reference evidence="3" key="1">
    <citation type="journal article" date="2023" name="DNA Res.">
        <title>Chromosome-level genome assembly of Phrynocephalus forsythii using third-generation DNA sequencing and Hi-C analysis.</title>
        <authorList>
            <person name="Qi Y."/>
            <person name="Zhao W."/>
            <person name="Zhao Y."/>
            <person name="Niu C."/>
            <person name="Cao S."/>
            <person name="Zhang Y."/>
        </authorList>
    </citation>
    <scope>NUCLEOTIDE SEQUENCE</scope>
    <source>
        <tissue evidence="3">Muscle</tissue>
    </source>
</reference>
<evidence type="ECO:0000259" key="2">
    <source>
        <dbReference type="Pfam" id="PF07686"/>
    </source>
</evidence>
<accession>A0A9Q0XII4</accession>
<dbReference type="EMBL" id="JAPFRF010000011">
    <property type="protein sequence ID" value="KAJ7316085.1"/>
    <property type="molecule type" value="Genomic_DNA"/>
</dbReference>
<evidence type="ECO:0000313" key="3">
    <source>
        <dbReference type="EMBL" id="KAJ7316085.1"/>
    </source>
</evidence>
<keyword evidence="1" id="KW-0472">Membrane</keyword>
<dbReference type="InterPro" id="IPR036179">
    <property type="entry name" value="Ig-like_dom_sf"/>
</dbReference>